<accession>A0ABM5L463</accession>
<sequence length="423" mass="49500">MLNSLKGNISRTMLKNKCKKEIENILQEGNNTVYVAEDVKTDGFVPIYNDQDCSKPQKNKKSDRIALAPVPESDWENKENFRINKKSNTNEAGPSSKKQRTNVKTLTLDEKFERLPKIDVSPIIRNTFSNYIIKKKSSDARIPKLIKRQRPARLTDYLDQPFQDIWRDNFQTSLDREQEVLPVDFLTRFGVSKMDRARCINILLKIQVFYHLYEEIVYCSVNMFDRILFSIEIPPCVYELVAATCLWLASKMSGQIMTPSNILMMCSEIYISQQMIRMERKILKILDFRIPHIEPAFFVEYFFLEHQILPGSKLYDSTYFILDFSTLFEEFSNFFPSEIAASSILIAVKLFHKDKQQEVLNYLKKTIPTEKLARSYQFQLKLLQSMSTMDENMVSKVLLAKYKNCVWLLPVERSTENIPMVNL</sequence>
<dbReference type="Pfam" id="PF00134">
    <property type="entry name" value="Cyclin_N"/>
    <property type="match status" value="1"/>
</dbReference>
<dbReference type="Proteomes" id="UP001652700">
    <property type="component" value="Unplaced"/>
</dbReference>
<dbReference type="PIRSF" id="PIRSF001771">
    <property type="entry name" value="Cyclin_A_B_D_E"/>
    <property type="match status" value="1"/>
</dbReference>
<keyword evidence="5" id="KW-1185">Reference proteome</keyword>
<evidence type="ECO:0000256" key="2">
    <source>
        <dbReference type="SAM" id="MobiDB-lite"/>
    </source>
</evidence>
<dbReference type="Gene3D" id="1.10.472.10">
    <property type="entry name" value="Cyclin-like"/>
    <property type="match status" value="2"/>
</dbReference>
<name>A0ABM5L463_DIAVI</name>
<dbReference type="SMART" id="SM00385">
    <property type="entry name" value="CYCLIN"/>
    <property type="match status" value="1"/>
</dbReference>
<organism evidence="4 5">
    <name type="scientific">Diabrotica virgifera virgifera</name>
    <name type="common">western corn rootworm</name>
    <dbReference type="NCBI Taxonomy" id="50390"/>
    <lineage>
        <taxon>Eukaryota</taxon>
        <taxon>Metazoa</taxon>
        <taxon>Ecdysozoa</taxon>
        <taxon>Arthropoda</taxon>
        <taxon>Hexapoda</taxon>
        <taxon>Insecta</taxon>
        <taxon>Pterygota</taxon>
        <taxon>Neoptera</taxon>
        <taxon>Endopterygota</taxon>
        <taxon>Coleoptera</taxon>
        <taxon>Polyphaga</taxon>
        <taxon>Cucujiformia</taxon>
        <taxon>Chrysomeloidea</taxon>
        <taxon>Chrysomelidae</taxon>
        <taxon>Galerucinae</taxon>
        <taxon>Diabroticina</taxon>
        <taxon>Diabroticites</taxon>
        <taxon>Diabrotica</taxon>
    </lineage>
</organism>
<dbReference type="RefSeq" id="XP_050517236.1">
    <property type="nucleotide sequence ID" value="XM_050661279.1"/>
</dbReference>
<dbReference type="InterPro" id="IPR046965">
    <property type="entry name" value="Cyclin_A/B-like"/>
</dbReference>
<feature type="region of interest" description="Disordered" evidence="2">
    <location>
        <begin position="76"/>
        <end position="101"/>
    </location>
</feature>
<reference evidence="4" key="1">
    <citation type="submission" date="2025-05" db="UniProtKB">
        <authorList>
            <consortium name="EnsemblMetazoa"/>
        </authorList>
    </citation>
    <scope>IDENTIFICATION</scope>
</reference>
<evidence type="ECO:0000313" key="5">
    <source>
        <dbReference type="Proteomes" id="UP001652700"/>
    </source>
</evidence>
<evidence type="ECO:0000313" key="4">
    <source>
        <dbReference type="EnsemblMetazoa" id="XP_050517236.1"/>
    </source>
</evidence>
<evidence type="ECO:0000259" key="3">
    <source>
        <dbReference type="SMART" id="SM00385"/>
    </source>
</evidence>
<keyword evidence="1" id="KW-0195">Cyclin</keyword>
<dbReference type="GeneID" id="126891931"/>
<comment type="similarity">
    <text evidence="1">Belongs to the cyclin family.</text>
</comment>
<dbReference type="InterPro" id="IPR039361">
    <property type="entry name" value="Cyclin"/>
</dbReference>
<dbReference type="EnsemblMetazoa" id="XM_050661279.1">
    <property type="protein sequence ID" value="XP_050517236.1"/>
    <property type="gene ID" value="LOC126891931"/>
</dbReference>
<dbReference type="PANTHER" id="PTHR10177">
    <property type="entry name" value="CYCLINS"/>
    <property type="match status" value="1"/>
</dbReference>
<dbReference type="InterPro" id="IPR013763">
    <property type="entry name" value="Cyclin-like_dom"/>
</dbReference>
<proteinExistence type="inferred from homology"/>
<dbReference type="InterPro" id="IPR036915">
    <property type="entry name" value="Cyclin-like_sf"/>
</dbReference>
<dbReference type="SUPFAM" id="SSF47954">
    <property type="entry name" value="Cyclin-like"/>
    <property type="match status" value="2"/>
</dbReference>
<dbReference type="InterPro" id="IPR006671">
    <property type="entry name" value="Cyclin_N"/>
</dbReference>
<evidence type="ECO:0000256" key="1">
    <source>
        <dbReference type="RuleBase" id="RU000383"/>
    </source>
</evidence>
<feature type="domain" description="Cyclin-like" evidence="3">
    <location>
        <begin position="201"/>
        <end position="284"/>
    </location>
</feature>
<protein>
    <recommendedName>
        <fullName evidence="3">Cyclin-like domain-containing protein</fullName>
    </recommendedName>
</protein>